<dbReference type="GO" id="GO:0051028">
    <property type="term" value="P:mRNA transport"/>
    <property type="evidence" value="ECO:0007669"/>
    <property type="project" value="UniProtKB-KW"/>
</dbReference>
<dbReference type="GO" id="GO:0000973">
    <property type="term" value="P:post-transcriptional tethering of RNA polymerase II gene DNA at nuclear periphery"/>
    <property type="evidence" value="ECO:0007669"/>
    <property type="project" value="TreeGrafter"/>
</dbReference>
<dbReference type="FunFam" id="3.30.1610.10:FF:000003">
    <property type="entry name" value="Nucleoporin SONB, putative"/>
    <property type="match status" value="1"/>
</dbReference>
<dbReference type="FunFam" id="1.10.10.2360:FF:000001">
    <property type="entry name" value="Nuclear pore complex protein Nup98-Nup96"/>
    <property type="match status" value="1"/>
</dbReference>
<comment type="similarity">
    <text evidence="2">Belongs to the nucleoporin GLFG family.</text>
</comment>
<evidence type="ECO:0000256" key="8">
    <source>
        <dbReference type="ARBA" id="ARBA00023010"/>
    </source>
</evidence>
<feature type="region of interest" description="Disordered" evidence="11">
    <location>
        <begin position="703"/>
        <end position="737"/>
    </location>
</feature>
<keyword evidence="9" id="KW-0906">Nuclear pore complex</keyword>
<dbReference type="GO" id="GO:0008139">
    <property type="term" value="F:nuclear localization sequence binding"/>
    <property type="evidence" value="ECO:0007669"/>
    <property type="project" value="TreeGrafter"/>
</dbReference>
<evidence type="ECO:0000256" key="1">
    <source>
        <dbReference type="ARBA" id="ARBA00004567"/>
    </source>
</evidence>
<evidence type="ECO:0000256" key="6">
    <source>
        <dbReference type="ARBA" id="ARBA00022816"/>
    </source>
</evidence>
<accession>A0A0W4ZIT0</accession>
<dbReference type="SUPFAM" id="SSF82215">
    <property type="entry name" value="C-terminal autoproteolytic domain of nucleoporin nup98"/>
    <property type="match status" value="1"/>
</dbReference>
<sequence>MFGQNTNTFGRFGQQNLGAQTPQQGSTGTGGLFGANTGVLGGSANQREGFGQTSSFGSGNSVFGQGTQQTSTPGFSFGGNKDTSGFGSQTTNAFSAQNLSTPSRGGIFGQSSTPTTFGNTNTTSVFGSSYGTNTFGGMLNSRMPTQGTSNPPYQVTQEKEASTGGMQHFQSITCMPAYQAASFEELRLQDYAQNRRYGQQQGLFGSFGSGQTTGNIFGSGNQGFASQPFGTSSGMNMFGGTQNTVSPFGQSQQNQQKPFGFGTSNTFDANKNQTGAFSFGNSVNSTQSAFGSSSTNLFRTGFGNTQNQDNKTSFGTTGIGFGQNSTNTFGSGFGTTNTGTSIFGSTQQQSTPSPFGQTSTSQNTTFTFGGNTNTTGSENTSTTLFGNQTQQSVTPFGQPQTQSTTFGFGAPNTTTNTTTPNATNSIGFSFGQQDNQQNKPTLSFSSNLFGQNNQTQTQNKPSFSFGNTTGFGQSTTNTSLFGTNNLNTSSSTGLFGSNVASGSNTGTGFFTNQQSTGDLLGAKSSTNTSTNLFGNSSTLQSNTNTTGGLFGNIAGQSLIKNTTQPLENSLFGNSQQQQSLLQASIDKNPFGNNPLFQSTNINFPTNSPGPIATPLVTNSHKKKPAMLPHLKLTPGSSSSKNFQNFKSPSSINSPTIISATNHSLYLFDNLNDETMLNINAFFPRSNIKKLVIDRKPSQTNILTGGADLGSFEKNFPKDTNHDKQNHDHSSVEHENPATENNFAQESPNLINTKHQNNAKTDTTLDLLQYDLTEDDKKESNNMSYWTSPSISKLLDYTSDELKHVKNFKVGRKGFGQISFQSPVDLTAFAALEDIPGTIIIFDEKVCTVYPDESLKPPLGCGINVPAIITLERCWPYSKEKREPITDPNHPRFQQHLDRLKRMKETEFIDYIADTGAWVFKVNHFSRWGLLDDDDDDSDNEKVEENQNELLKSQEIKAQYTEIPFPPRVLSLRKEGSKPPTKHVYVEYKKKELTPNYALSSNDTSFGENTDISEEFLSANNSFDFHYPASKIPGSFTPENSSEITNNFTSNNSIETDICEETESGGYLSFDDPDTYVNLHDINDMSDMNDINNISDINDSSNMNDVNDINDINDISNTYSINDKNSDLELCFEDDLKEVKTVSFKRQSDLHKEFHENSLLSPKSLFSRNIKTWPDFLNLSVERFNLLNTPQNYVKNDQNFSDLQFDTVFDNFKIIKKYELQDLDRDLYDMQQDSYSPACIPESNSVIEIPAKTHWGLNNVLIIPLNKNSNQPKILLKKIDNQKSTLDNIESALKVQLEHTNIQINKYGCPEANPSSTLTSKLFVPSFNDYEANVLQLCEILFDEPIIHSHNLHSELQRMQILRMQRKENLSNWLKNIVTTSVENDLNKTIDSSSRMFLLLTGYQIEECCIEALKNRDFCLANLIPLIGGDELIREDCRKQITDWRESNSLPSIGKYYRIMYELMSGNTETSYGTGSKGSEEYAPTIHISEGLDWKRAFGLKLWYELTDEMPIETAVLSFQKAFSEDSTISSPKIPHTGSADNLHIEFDVLYHLLLLFTEEDYPLENVVDSLTLNSPFNFEIPWLLYIILSRAYGVRHFQDYGTNFYNKDLTDSKISILGDQLTLDFASQLESNGLWYWAVFVLLHLQHTHIREKSIRDILARNITEYCNDERKKELDIFLIQDLKIPKIWILEACALYSRYMNYYQTEEEYLLDAHLWNEAHKTLLAFIAPQAVIYSELDVLYSFLKRFQNTNAVSTWKTGGQVYLDYIELVKLSEKLTSPLIKDQNPEVTQTHKDIIMRLLRTLPVMDTKLFEQSVAMKIMSSFFSSFIISNNIVTNEHTRVLQMNLTEDEYFNKVKQLSLTYYKYINSTV</sequence>
<dbReference type="RefSeq" id="XP_018228832.1">
    <property type="nucleotide sequence ID" value="XM_018374952.1"/>
</dbReference>
<dbReference type="Proteomes" id="UP000053447">
    <property type="component" value="Unassembled WGS sequence"/>
</dbReference>
<dbReference type="GeneID" id="28941207"/>
<proteinExistence type="inferred from homology"/>
<dbReference type="PROSITE" id="PS51434">
    <property type="entry name" value="NUP_C"/>
    <property type="match status" value="1"/>
</dbReference>
<evidence type="ECO:0000259" key="12">
    <source>
        <dbReference type="PROSITE" id="PS51434"/>
    </source>
</evidence>
<dbReference type="InterPro" id="IPR037665">
    <property type="entry name" value="Nucleoporin_S59-like"/>
</dbReference>
<feature type="region of interest" description="Disordered" evidence="11">
    <location>
        <begin position="431"/>
        <end position="469"/>
    </location>
</feature>
<dbReference type="Gene3D" id="1.25.40.690">
    <property type="match status" value="1"/>
</dbReference>
<keyword evidence="6" id="KW-0509">mRNA transport</keyword>
<feature type="region of interest" description="Disordered" evidence="11">
    <location>
        <begin position="96"/>
        <end position="120"/>
    </location>
</feature>
<dbReference type="GO" id="GO:0006405">
    <property type="term" value="P:RNA export from nucleus"/>
    <property type="evidence" value="ECO:0007669"/>
    <property type="project" value="TreeGrafter"/>
</dbReference>
<dbReference type="GO" id="GO:0017056">
    <property type="term" value="F:structural constituent of nuclear pore"/>
    <property type="evidence" value="ECO:0007669"/>
    <property type="project" value="InterPro"/>
</dbReference>
<evidence type="ECO:0000256" key="10">
    <source>
        <dbReference type="ARBA" id="ARBA00023242"/>
    </source>
</evidence>
<keyword evidence="5" id="KW-0068">Autocatalytic cleavage</keyword>
<evidence type="ECO:0000256" key="4">
    <source>
        <dbReference type="ARBA" id="ARBA00022737"/>
    </source>
</evidence>
<evidence type="ECO:0000256" key="2">
    <source>
        <dbReference type="ARBA" id="ARBA00008926"/>
    </source>
</evidence>
<keyword evidence="8" id="KW-0811">Translocation</keyword>
<evidence type="ECO:0000256" key="9">
    <source>
        <dbReference type="ARBA" id="ARBA00023132"/>
    </source>
</evidence>
<protein>
    <recommendedName>
        <fullName evidence="12">Peptidase S59 domain-containing protein</fullName>
    </recommendedName>
</protein>
<dbReference type="GO" id="GO:0003723">
    <property type="term" value="F:RNA binding"/>
    <property type="evidence" value="ECO:0007669"/>
    <property type="project" value="TreeGrafter"/>
</dbReference>
<keyword evidence="14" id="KW-1185">Reference proteome</keyword>
<dbReference type="GO" id="GO:0034398">
    <property type="term" value="P:telomere tethering at nuclear periphery"/>
    <property type="evidence" value="ECO:0007669"/>
    <property type="project" value="TreeGrafter"/>
</dbReference>
<comment type="caution">
    <text evidence="13">The sequence shown here is derived from an EMBL/GenBank/DDBJ whole genome shotgun (WGS) entry which is preliminary data.</text>
</comment>
<keyword evidence="10" id="KW-0539">Nucleus</keyword>
<dbReference type="GO" id="GO:0044614">
    <property type="term" value="C:nuclear pore cytoplasmic filaments"/>
    <property type="evidence" value="ECO:0007669"/>
    <property type="project" value="TreeGrafter"/>
</dbReference>
<feature type="region of interest" description="Disordered" evidence="11">
    <location>
        <begin position="1"/>
        <end position="34"/>
    </location>
</feature>
<dbReference type="VEuPathDB" id="FungiDB:T551_02689"/>
<comment type="subcellular location">
    <subcellularLocation>
        <location evidence="1">Nucleus</location>
        <location evidence="1">Nuclear pore complex</location>
    </subcellularLocation>
</comment>
<keyword evidence="4" id="KW-0677">Repeat</keyword>
<evidence type="ECO:0000256" key="3">
    <source>
        <dbReference type="ARBA" id="ARBA00022448"/>
    </source>
</evidence>
<keyword evidence="7" id="KW-0653">Protein transport</keyword>
<dbReference type="Gene3D" id="3.30.1610.10">
    <property type="entry name" value="Peptidase S59, nucleoporin"/>
    <property type="match status" value="1"/>
</dbReference>
<dbReference type="InterPro" id="IPR021967">
    <property type="entry name" value="Nup98_C"/>
</dbReference>
<evidence type="ECO:0000313" key="14">
    <source>
        <dbReference type="Proteomes" id="UP000053447"/>
    </source>
</evidence>
<dbReference type="EMBL" id="LFWA01000012">
    <property type="protein sequence ID" value="KTW28270.1"/>
    <property type="molecule type" value="Genomic_DNA"/>
</dbReference>
<organism evidence="13 14">
    <name type="scientific">Pneumocystis jirovecii (strain RU7)</name>
    <name type="common">Human pneumocystis pneumonia agent</name>
    <dbReference type="NCBI Taxonomy" id="1408657"/>
    <lineage>
        <taxon>Eukaryota</taxon>
        <taxon>Fungi</taxon>
        <taxon>Dikarya</taxon>
        <taxon>Ascomycota</taxon>
        <taxon>Taphrinomycotina</taxon>
        <taxon>Pneumocystomycetes</taxon>
        <taxon>Pneumocystaceae</taxon>
        <taxon>Pneumocystis</taxon>
    </lineage>
</organism>
<dbReference type="PANTHER" id="PTHR23198">
    <property type="entry name" value="NUCLEOPORIN"/>
    <property type="match status" value="1"/>
</dbReference>
<keyword evidence="3" id="KW-0813">Transport</keyword>
<dbReference type="Pfam" id="PF04096">
    <property type="entry name" value="Nucleoporin2"/>
    <property type="match status" value="1"/>
</dbReference>
<evidence type="ECO:0000256" key="5">
    <source>
        <dbReference type="ARBA" id="ARBA00022813"/>
    </source>
</evidence>
<feature type="compositionally biased region" description="Polar residues" evidence="11">
    <location>
        <begin position="1"/>
        <end position="17"/>
    </location>
</feature>
<dbReference type="Gene3D" id="1.10.10.2360">
    <property type="match status" value="1"/>
</dbReference>
<feature type="compositionally biased region" description="Basic and acidic residues" evidence="11">
    <location>
        <begin position="714"/>
        <end position="736"/>
    </location>
</feature>
<dbReference type="PANTHER" id="PTHR23198:SF6">
    <property type="entry name" value="NUCLEAR PORE COMPLEX PROTEIN NUP98-NUP96"/>
    <property type="match status" value="1"/>
</dbReference>
<dbReference type="STRING" id="1408657.A0A0W4ZIT0"/>
<evidence type="ECO:0000256" key="11">
    <source>
        <dbReference type="SAM" id="MobiDB-lite"/>
    </source>
</evidence>
<dbReference type="OrthoDB" id="3797628at2759"/>
<evidence type="ECO:0000256" key="7">
    <source>
        <dbReference type="ARBA" id="ARBA00022927"/>
    </source>
</evidence>
<dbReference type="InterPro" id="IPR036903">
    <property type="entry name" value="Nup98_auto-Pept-S59_dom_sf"/>
</dbReference>
<name>A0A0W4ZIT0_PNEJ7</name>
<dbReference type="GO" id="GO:0006606">
    <property type="term" value="P:protein import into nucleus"/>
    <property type="evidence" value="ECO:0007669"/>
    <property type="project" value="TreeGrafter"/>
</dbReference>
<reference evidence="14" key="1">
    <citation type="journal article" date="2016" name="Nat. Commun.">
        <title>Genome analysis of three Pneumocystis species reveals adaptation mechanisms to life exclusively in mammalian hosts.</title>
        <authorList>
            <person name="Ma L."/>
            <person name="Chen Z."/>
            <person name="Huang D.W."/>
            <person name="Kutty G."/>
            <person name="Ishihara M."/>
            <person name="Wang H."/>
            <person name="Abouelleil A."/>
            <person name="Bishop L."/>
            <person name="Davey E."/>
            <person name="Deng R."/>
            <person name="Deng X."/>
            <person name="Fan L."/>
            <person name="Fantoni G."/>
            <person name="Fitzgerald M."/>
            <person name="Gogineni E."/>
            <person name="Goldberg J.M."/>
            <person name="Handley G."/>
            <person name="Hu X."/>
            <person name="Huber C."/>
            <person name="Jiao X."/>
            <person name="Jones K."/>
            <person name="Levin J.Z."/>
            <person name="Liu Y."/>
            <person name="Macdonald P."/>
            <person name="Melnikov A."/>
            <person name="Raley C."/>
            <person name="Sassi M."/>
            <person name="Sherman B.T."/>
            <person name="Song X."/>
            <person name="Sykes S."/>
            <person name="Tran B."/>
            <person name="Walsh L."/>
            <person name="Xia Y."/>
            <person name="Yang J."/>
            <person name="Young S."/>
            <person name="Zeng Q."/>
            <person name="Zheng X."/>
            <person name="Stephens R."/>
            <person name="Nusbaum C."/>
            <person name="Birren B.W."/>
            <person name="Azadi P."/>
            <person name="Lempicki R.A."/>
            <person name="Cuomo C.A."/>
            <person name="Kovacs J.A."/>
        </authorList>
    </citation>
    <scope>NUCLEOTIDE SEQUENCE [LARGE SCALE GENOMIC DNA]</scope>
    <source>
        <strain evidence="14">RU7</strain>
    </source>
</reference>
<dbReference type="InterPro" id="IPR007230">
    <property type="entry name" value="Nup98_auto-Pept-S59_dom"/>
</dbReference>
<dbReference type="Pfam" id="PF12110">
    <property type="entry name" value="Nup96"/>
    <property type="match status" value="1"/>
</dbReference>
<feature type="domain" description="Peptidase S59" evidence="12">
    <location>
        <begin position="781"/>
        <end position="924"/>
    </location>
</feature>
<gene>
    <name evidence="13" type="ORF">T551_02689</name>
</gene>
<evidence type="ECO:0000313" key="13">
    <source>
        <dbReference type="EMBL" id="KTW28270.1"/>
    </source>
</evidence>